<evidence type="ECO:0000256" key="1">
    <source>
        <dbReference type="SAM" id="MobiDB-lite"/>
    </source>
</evidence>
<feature type="region of interest" description="Disordered" evidence="1">
    <location>
        <begin position="498"/>
        <end position="533"/>
    </location>
</feature>
<dbReference type="SUPFAM" id="SSF50978">
    <property type="entry name" value="WD40 repeat-like"/>
    <property type="match status" value="1"/>
</dbReference>
<dbReference type="InterPro" id="IPR051150">
    <property type="entry name" value="SWT21/TCAB1_mRNA_Telomere"/>
</dbReference>
<dbReference type="AlphaFoldDB" id="A0A4P7N1K8"/>
<dbReference type="PANTHER" id="PTHR13211">
    <property type="entry name" value="TELOMERASE CAJAL BODY PROTEIN 1"/>
    <property type="match status" value="1"/>
</dbReference>
<dbReference type="Gene3D" id="2.130.10.10">
    <property type="entry name" value="YVTN repeat-like/Quinoprotein amine dehydrogenase"/>
    <property type="match status" value="1"/>
</dbReference>
<feature type="compositionally biased region" description="Low complexity" evidence="1">
    <location>
        <begin position="211"/>
        <end position="242"/>
    </location>
</feature>
<reference evidence="2 3" key="1">
    <citation type="journal article" date="2019" name="Mol. Biol. Evol.">
        <title>Blast fungal genomes show frequent chromosomal changes, gene gains and losses, and effector gene turnover.</title>
        <authorList>
            <person name="Gomez Luciano L.B."/>
            <person name="Jason Tsai I."/>
            <person name="Chuma I."/>
            <person name="Tosa Y."/>
            <person name="Chen Y.H."/>
            <person name="Li J.Y."/>
            <person name="Li M.Y."/>
            <person name="Jade Lu M.Y."/>
            <person name="Nakayashiki H."/>
            <person name="Li W.H."/>
        </authorList>
    </citation>
    <scope>NUCLEOTIDE SEQUENCE [LARGE SCALE GENOMIC DNA]</scope>
    <source>
        <strain evidence="2">MZ5-1-6</strain>
    </source>
</reference>
<evidence type="ECO:0008006" key="4">
    <source>
        <dbReference type="Google" id="ProtNLM"/>
    </source>
</evidence>
<feature type="region of interest" description="Disordered" evidence="1">
    <location>
        <begin position="183"/>
        <end position="243"/>
    </location>
</feature>
<evidence type="ECO:0000313" key="3">
    <source>
        <dbReference type="Proteomes" id="UP000294847"/>
    </source>
</evidence>
<proteinExistence type="predicted"/>
<gene>
    <name evidence="2" type="ORF">PoMZ_01105</name>
</gene>
<dbReference type="InterPro" id="IPR036322">
    <property type="entry name" value="WD40_repeat_dom_sf"/>
</dbReference>
<dbReference type="PANTHER" id="PTHR13211:SF0">
    <property type="entry name" value="TELOMERASE CAJAL BODY PROTEIN 1"/>
    <property type="match status" value="1"/>
</dbReference>
<accession>A0A4P7N1K8</accession>
<organism evidence="2 3">
    <name type="scientific">Pyricularia oryzae</name>
    <name type="common">Rice blast fungus</name>
    <name type="synonym">Magnaporthe oryzae</name>
    <dbReference type="NCBI Taxonomy" id="318829"/>
    <lineage>
        <taxon>Eukaryota</taxon>
        <taxon>Fungi</taxon>
        <taxon>Dikarya</taxon>
        <taxon>Ascomycota</taxon>
        <taxon>Pezizomycotina</taxon>
        <taxon>Sordariomycetes</taxon>
        <taxon>Sordariomycetidae</taxon>
        <taxon>Magnaporthales</taxon>
        <taxon>Pyriculariaceae</taxon>
        <taxon>Pyricularia</taxon>
    </lineage>
</organism>
<sequence length="545" mass="57444">MTGSWVRVPGKSGRGPGGDLGDIFSAWKSWVQVLNMTLARMETISASGSTTGSPPARKQPRLDVVASAGTIPLIHRPSGLDCTSESLRTQPFYKSVEWSADGTTVIASSSANQICTYVLPSDLLEPRDNPFELGPQNVLTLPEPTRAIAPCPYFSLGYHTTQTVLVGCKDHPLQLYSLLPEEAQATGESTSPHAEDVPCRTPPPADDPRPSSRSSASSSSSISSPTSSQTSHTSPHSPHQRPLASYKFIKRETEGYISPSSLIWPLAPGTHFIAGATNTIAYFDASRNAEGPVLTIPTIPSARHIAKGSGVGMKGTVAALAVQPTSDNNGGLLAAGTWTSWVGIYDLNRAGECVATWPLAGPKRGGKCSGDGGGVMQAAWSPCGRYLVLNERRSAALAVYDVRVTGRLLARLAGRGGEDVNQRLSCDVFPSSEAEGLFEVWAGTPDGRVLVWDRAGGDEGVVEPTWDWQAHGSGSAVGATALHPGGSVLATCAGSYSVQDDGASTSESDSESDSEPHGKKLPKLPKLRTSEDRSLKIWSIKASED</sequence>
<dbReference type="EMBL" id="CP034205">
    <property type="protein sequence ID" value="QBZ56199.1"/>
    <property type="molecule type" value="Genomic_DNA"/>
</dbReference>
<evidence type="ECO:0000313" key="2">
    <source>
        <dbReference type="EMBL" id="QBZ56199.1"/>
    </source>
</evidence>
<name>A0A4P7N1K8_PYROR</name>
<dbReference type="InterPro" id="IPR015943">
    <property type="entry name" value="WD40/YVTN_repeat-like_dom_sf"/>
</dbReference>
<dbReference type="Proteomes" id="UP000294847">
    <property type="component" value="Chromosome 2"/>
</dbReference>
<protein>
    <recommendedName>
        <fullName evidence="4">WD repeat-containing protein</fullName>
    </recommendedName>
</protein>